<protein>
    <submittedName>
        <fullName evidence="1">GNAT family N-acetyltransferase</fullName>
        <ecNumber evidence="1">2.3.-.-</ecNumber>
    </submittedName>
</protein>
<gene>
    <name evidence="1" type="ORF">O0236_009705</name>
</gene>
<dbReference type="EC" id="2.3.-.-" evidence="1"/>
<dbReference type="Proteomes" id="UP001149860">
    <property type="component" value="Chromosome"/>
</dbReference>
<accession>A0ACD5DE45</accession>
<proteinExistence type="predicted"/>
<keyword evidence="1" id="KW-0808">Transferase</keyword>
<organism evidence="1 2">
    <name type="scientific">Lentilactobacillus terminaliae</name>
    <dbReference type="NCBI Taxonomy" id="3003483"/>
    <lineage>
        <taxon>Bacteria</taxon>
        <taxon>Bacillati</taxon>
        <taxon>Bacillota</taxon>
        <taxon>Bacilli</taxon>
        <taxon>Lactobacillales</taxon>
        <taxon>Lactobacillaceae</taxon>
        <taxon>Lentilactobacillus</taxon>
    </lineage>
</organism>
<reference evidence="1" key="1">
    <citation type="submission" date="2024-08" db="EMBL/GenBank/DDBJ databases">
        <title>Lentilactobacillus sp. nov., isolated from tree bark.</title>
        <authorList>
            <person name="Phuengjayaem S."/>
            <person name="Tanasupawat S."/>
        </authorList>
    </citation>
    <scope>NUCLEOTIDE SEQUENCE</scope>
    <source>
        <strain evidence="1">SPB1-3</strain>
    </source>
</reference>
<sequence length="177" mass="20258">MFIHQINDSLALKFPSINDAADLYELVDTDRRILSQWLPWTEQMMSVQDETAFLDYGIKQMAERKFWFTLIMVDGEVAGMIDVHSIDEEYHRGEIGYWLSSRFQGQGAVTESLAAVEEIAFNELGIHRLELLAMATNTKSRAVAERRFFHQDAVLTDYLVNNGEYVDAVLYSKIAPA</sequence>
<evidence type="ECO:0000313" key="1">
    <source>
        <dbReference type="EMBL" id="XFD39654.1"/>
    </source>
</evidence>
<keyword evidence="2" id="KW-1185">Reference proteome</keyword>
<name>A0ACD5DE45_9LACO</name>
<evidence type="ECO:0000313" key="2">
    <source>
        <dbReference type="Proteomes" id="UP001149860"/>
    </source>
</evidence>
<keyword evidence="1" id="KW-0012">Acyltransferase</keyword>
<dbReference type="EMBL" id="CP168151">
    <property type="protein sequence ID" value="XFD39654.1"/>
    <property type="molecule type" value="Genomic_DNA"/>
</dbReference>